<dbReference type="STRING" id="1123866.NT01SARS_0276"/>
<dbReference type="Gene3D" id="1.10.10.880">
    <property type="entry name" value="Anti sigma-E protein RseA, N-terminal domain"/>
    <property type="match status" value="1"/>
</dbReference>
<dbReference type="InterPro" id="IPR005572">
    <property type="entry name" value="Anti-sigma_E_RseA_N"/>
</dbReference>
<reference evidence="3 4" key="1">
    <citation type="journal article" date="2012" name="ISME J.">
        <title>Genomic insights to SAR86, an abundant and uncultivated marine bacterial lineage.</title>
        <authorList>
            <person name="Dupont C.L."/>
            <person name="Rusch D.B."/>
            <person name="Yooseph S."/>
            <person name="Lombardo M.J."/>
            <person name="Richter R.A."/>
            <person name="Valas R."/>
            <person name="Novotny M."/>
            <person name="Yee-Greenbaum J."/>
            <person name="Selengut J.D."/>
            <person name="Haft D.H."/>
            <person name="Halpern A.L."/>
            <person name="Lasken R.S."/>
            <person name="Nealson K."/>
            <person name="Friedman R."/>
            <person name="Venter J.C."/>
        </authorList>
    </citation>
    <scope>NUCLEOTIDE SEQUENCE [LARGE SCALE GENOMIC DNA]</scope>
</reference>
<accession>J5K7N2</accession>
<name>J5K7N2_9GAMM</name>
<sequence>MTDIKEKLSALYDGELESSQIDDLLEECRNNDELIRSFSLYGLISLSLNQESKISQISQSRRRPKRRGFADIWLSNAVTAAASIILTLFAVNNVDFSRMSINIDSTNQIASAVNSQEAKQTAENSSEYLVDHVMNVINDPSFMNSKSKVDLQNVGYRINQSSNPEYSNGVQKFKLRIENRDFGLNQIRYWKHGNKMIYVVPISNGRAVTLYGNISLPTAIQIANSINK</sequence>
<keyword evidence="1" id="KW-0812">Transmembrane</keyword>
<dbReference type="GO" id="GO:0016989">
    <property type="term" value="F:sigma factor antagonist activity"/>
    <property type="evidence" value="ECO:0007669"/>
    <property type="project" value="InterPro"/>
</dbReference>
<keyword evidence="1" id="KW-1133">Transmembrane helix</keyword>
<dbReference type="AlphaFoldDB" id="J5K7N2"/>
<feature type="transmembrane region" description="Helical" evidence="1">
    <location>
        <begin position="69"/>
        <end position="91"/>
    </location>
</feature>
<feature type="domain" description="Anti sigma-E protein RseA N-terminal" evidence="2">
    <location>
        <begin position="5"/>
        <end position="53"/>
    </location>
</feature>
<dbReference type="InterPro" id="IPR036147">
    <property type="entry name" value="Anti-sigma_E_RseA_N_sf"/>
</dbReference>
<organism evidence="3 4">
    <name type="scientific">SAR86 cluster bacterium SAR86A</name>
    <dbReference type="NCBI Taxonomy" id="1123866"/>
    <lineage>
        <taxon>Bacteria</taxon>
        <taxon>Pseudomonadati</taxon>
        <taxon>Pseudomonadota</taxon>
        <taxon>Gammaproteobacteria</taxon>
        <taxon>SAR86 cluster</taxon>
    </lineage>
</organism>
<dbReference type="EMBL" id="JH611156">
    <property type="protein sequence ID" value="EJP71798.1"/>
    <property type="molecule type" value="Genomic_DNA"/>
</dbReference>
<evidence type="ECO:0000313" key="4">
    <source>
        <dbReference type="Proteomes" id="UP000010305"/>
    </source>
</evidence>
<dbReference type="CDD" id="cd16328">
    <property type="entry name" value="RseA_N"/>
    <property type="match status" value="1"/>
</dbReference>
<keyword evidence="1" id="KW-0472">Membrane</keyword>
<evidence type="ECO:0000259" key="2">
    <source>
        <dbReference type="Pfam" id="PF03872"/>
    </source>
</evidence>
<evidence type="ECO:0000256" key="1">
    <source>
        <dbReference type="SAM" id="Phobius"/>
    </source>
</evidence>
<evidence type="ECO:0000313" key="3">
    <source>
        <dbReference type="EMBL" id="EJP71798.1"/>
    </source>
</evidence>
<proteinExistence type="predicted"/>
<dbReference type="HOGENOM" id="CLU_1214114_0_0_6"/>
<protein>
    <submittedName>
        <fullName evidence="3">Anti sigma-E protein RseA</fullName>
    </submittedName>
</protein>
<dbReference type="Proteomes" id="UP000010305">
    <property type="component" value="Unassembled WGS sequence"/>
</dbReference>
<dbReference type="Pfam" id="PF03872">
    <property type="entry name" value="RseA_N"/>
    <property type="match status" value="1"/>
</dbReference>
<gene>
    <name evidence="3" type="ORF">NT01SARS_0276</name>
</gene>